<keyword evidence="1" id="KW-0067">ATP-binding</keyword>
<evidence type="ECO:0000313" key="3">
    <source>
        <dbReference type="EnsemblMetazoa" id="Aqu2.1.41757_001"/>
    </source>
</evidence>
<dbReference type="GO" id="GO:0005524">
    <property type="term" value="F:ATP binding"/>
    <property type="evidence" value="ECO:0007669"/>
    <property type="project" value="UniProtKB-KW"/>
</dbReference>
<dbReference type="GO" id="GO:0043139">
    <property type="term" value="F:5'-3' DNA helicase activity"/>
    <property type="evidence" value="ECO:0007669"/>
    <property type="project" value="UniProtKB-EC"/>
</dbReference>
<dbReference type="GO" id="GO:0000723">
    <property type="term" value="P:telomere maintenance"/>
    <property type="evidence" value="ECO:0007669"/>
    <property type="project" value="InterPro"/>
</dbReference>
<proteinExistence type="inferred from homology"/>
<dbReference type="Pfam" id="PF05970">
    <property type="entry name" value="PIF1"/>
    <property type="match status" value="1"/>
</dbReference>
<feature type="domain" description="DNA helicase Pif1-like DEAD-box helicase" evidence="2">
    <location>
        <begin position="8"/>
        <end position="110"/>
    </location>
</feature>
<dbReference type="Gene3D" id="3.40.50.300">
    <property type="entry name" value="P-loop containing nucleotide triphosphate hydrolases"/>
    <property type="match status" value="1"/>
</dbReference>
<dbReference type="InterPro" id="IPR027417">
    <property type="entry name" value="P-loop_NTPase"/>
</dbReference>
<reference evidence="3" key="1">
    <citation type="submission" date="2017-05" db="UniProtKB">
        <authorList>
            <consortium name="EnsemblMetazoa"/>
        </authorList>
    </citation>
    <scope>IDENTIFICATION</scope>
</reference>
<dbReference type="GO" id="GO:0006281">
    <property type="term" value="P:DNA repair"/>
    <property type="evidence" value="ECO:0007669"/>
    <property type="project" value="UniProtKB-KW"/>
</dbReference>
<keyword evidence="1" id="KW-0378">Hydrolase</keyword>
<dbReference type="InterPro" id="IPR010285">
    <property type="entry name" value="DNA_helicase_pif1-like_DEAD"/>
</dbReference>
<dbReference type="SUPFAM" id="SSF52540">
    <property type="entry name" value="P-loop containing nucleoside triphosphate hydrolases"/>
    <property type="match status" value="1"/>
</dbReference>
<dbReference type="EC" id="5.6.2.3" evidence="1"/>
<dbReference type="STRING" id="400682.A0A1X7VNV7"/>
<evidence type="ECO:0000256" key="1">
    <source>
        <dbReference type="RuleBase" id="RU363044"/>
    </source>
</evidence>
<protein>
    <recommendedName>
        <fullName evidence="1">ATP-dependent DNA helicase</fullName>
        <ecNumber evidence="1">5.6.2.3</ecNumber>
    </recommendedName>
</protein>
<keyword evidence="1" id="KW-0227">DNA damage</keyword>
<sequence length="111" mass="12538">MEGSNLQKMQDELSSTKYLIIDEMSMVGRKIFGMIARRLRQAFPSKSQVLFGGCSVFLFGDFGQLPPVMDLPLYTSVTRSDLSDQGYRAYSQFETAFTLTQVMRQSGQNTD</sequence>
<dbReference type="EnsemblMetazoa" id="Aqu2.1.41757_001">
    <property type="protein sequence ID" value="Aqu2.1.41757_001"/>
    <property type="gene ID" value="Aqu2.1.41757"/>
</dbReference>
<keyword evidence="1" id="KW-0234">DNA repair</keyword>
<keyword evidence="1" id="KW-0547">Nucleotide-binding</keyword>
<accession>A0A1X7VNV7</accession>
<comment type="catalytic activity">
    <reaction evidence="1">
        <text>ATP + H2O = ADP + phosphate + H(+)</text>
        <dbReference type="Rhea" id="RHEA:13065"/>
        <dbReference type="ChEBI" id="CHEBI:15377"/>
        <dbReference type="ChEBI" id="CHEBI:15378"/>
        <dbReference type="ChEBI" id="CHEBI:30616"/>
        <dbReference type="ChEBI" id="CHEBI:43474"/>
        <dbReference type="ChEBI" id="CHEBI:456216"/>
        <dbReference type="EC" id="5.6.2.3"/>
    </reaction>
</comment>
<organism evidence="3">
    <name type="scientific">Amphimedon queenslandica</name>
    <name type="common">Sponge</name>
    <dbReference type="NCBI Taxonomy" id="400682"/>
    <lineage>
        <taxon>Eukaryota</taxon>
        <taxon>Metazoa</taxon>
        <taxon>Porifera</taxon>
        <taxon>Demospongiae</taxon>
        <taxon>Heteroscleromorpha</taxon>
        <taxon>Haplosclerida</taxon>
        <taxon>Niphatidae</taxon>
        <taxon>Amphimedon</taxon>
    </lineage>
</organism>
<dbReference type="GO" id="GO:0016887">
    <property type="term" value="F:ATP hydrolysis activity"/>
    <property type="evidence" value="ECO:0007669"/>
    <property type="project" value="RHEA"/>
</dbReference>
<dbReference type="InterPro" id="IPR051055">
    <property type="entry name" value="PIF1_helicase"/>
</dbReference>
<dbReference type="InParanoid" id="A0A1X7VNV7"/>
<evidence type="ECO:0000259" key="2">
    <source>
        <dbReference type="Pfam" id="PF05970"/>
    </source>
</evidence>
<name>A0A1X7VNV7_AMPQE</name>
<keyword evidence="1" id="KW-0233">DNA recombination</keyword>
<dbReference type="GO" id="GO:0006310">
    <property type="term" value="P:DNA recombination"/>
    <property type="evidence" value="ECO:0007669"/>
    <property type="project" value="UniProtKB-KW"/>
</dbReference>
<keyword evidence="1" id="KW-0347">Helicase</keyword>
<dbReference type="OrthoDB" id="7470624at2759"/>
<dbReference type="AlphaFoldDB" id="A0A1X7VNV7"/>
<dbReference type="eggNOG" id="ENOG502SWCW">
    <property type="taxonomic scope" value="Eukaryota"/>
</dbReference>
<comment type="cofactor">
    <cofactor evidence="1">
        <name>Mg(2+)</name>
        <dbReference type="ChEBI" id="CHEBI:18420"/>
    </cofactor>
</comment>
<comment type="similarity">
    <text evidence="1">Belongs to the helicase family.</text>
</comment>
<dbReference type="PANTHER" id="PTHR47642">
    <property type="entry name" value="ATP-DEPENDENT DNA HELICASE"/>
    <property type="match status" value="1"/>
</dbReference>